<dbReference type="RefSeq" id="WP_235052951.1">
    <property type="nucleotide sequence ID" value="NZ_JAKFHA010000008.1"/>
</dbReference>
<keyword evidence="1" id="KW-0472">Membrane</keyword>
<organism evidence="2 3">
    <name type="scientific">Yinghuangia soli</name>
    <dbReference type="NCBI Taxonomy" id="2908204"/>
    <lineage>
        <taxon>Bacteria</taxon>
        <taxon>Bacillati</taxon>
        <taxon>Actinomycetota</taxon>
        <taxon>Actinomycetes</taxon>
        <taxon>Kitasatosporales</taxon>
        <taxon>Streptomycetaceae</taxon>
        <taxon>Yinghuangia</taxon>
    </lineage>
</organism>
<feature type="transmembrane region" description="Helical" evidence="1">
    <location>
        <begin position="24"/>
        <end position="42"/>
    </location>
</feature>
<sequence>MMYSLGALIGRPAGNSAGRYRDNAMVAVVVVSAMTQGWVAVYRRGWAFVVRRSGEGLPEDG</sequence>
<dbReference type="AlphaFoldDB" id="A0AA41Q0Z5"/>
<name>A0AA41Q0Z5_9ACTN</name>
<keyword evidence="1" id="KW-1133">Transmembrane helix</keyword>
<proteinExistence type="predicted"/>
<keyword evidence="3" id="KW-1185">Reference proteome</keyword>
<comment type="caution">
    <text evidence="2">The sequence shown here is derived from an EMBL/GenBank/DDBJ whole genome shotgun (WGS) entry which is preliminary data.</text>
</comment>
<dbReference type="Proteomes" id="UP001165378">
    <property type="component" value="Unassembled WGS sequence"/>
</dbReference>
<evidence type="ECO:0000313" key="3">
    <source>
        <dbReference type="Proteomes" id="UP001165378"/>
    </source>
</evidence>
<evidence type="ECO:0000256" key="1">
    <source>
        <dbReference type="SAM" id="Phobius"/>
    </source>
</evidence>
<evidence type="ECO:0000313" key="2">
    <source>
        <dbReference type="EMBL" id="MCF2528786.1"/>
    </source>
</evidence>
<gene>
    <name evidence="2" type="ORF">LZ495_16405</name>
</gene>
<reference evidence="2" key="1">
    <citation type="submission" date="2022-01" db="EMBL/GenBank/DDBJ databases">
        <title>Genome-Based Taxonomic Classification of the Phylum Actinobacteria.</title>
        <authorList>
            <person name="Gao Y."/>
        </authorList>
    </citation>
    <scope>NUCLEOTIDE SEQUENCE</scope>
    <source>
        <strain evidence="2">KLBMP 8922</strain>
    </source>
</reference>
<keyword evidence="1" id="KW-0812">Transmembrane</keyword>
<dbReference type="EMBL" id="JAKFHA010000008">
    <property type="protein sequence ID" value="MCF2528786.1"/>
    <property type="molecule type" value="Genomic_DNA"/>
</dbReference>
<protein>
    <submittedName>
        <fullName evidence="2">Uncharacterized protein</fullName>
    </submittedName>
</protein>
<accession>A0AA41Q0Z5</accession>